<sequence>MTKFDPIIGRYLYLTVEGIEYRVYYEEAGQGIPLLVGHTAGSDGRQYRHMLCDSDVTKNFRVIAFDLPYHGKSLPPYGVRWWEKEYNMTKKFMMDFQLELSKALDLDRPVYLGSSMGGHLAIDLASNYPDNFRATISVEGALRSAAEYVDVGMAGIRREFDNPNVNRTSIGAAMMLNISPYSPEANVREIQWEYSCGGPGIFAGDLYYYYYDHDVSPEEASKIDTSKCMLYFLTGEYDPNTSPADTKIAADLVKGSKFWTMEKLGHFPVTEDYSEFRKYLLPILEEIQQSSAARSKVA</sequence>
<dbReference type="InterPro" id="IPR029058">
    <property type="entry name" value="AB_hydrolase_fold"/>
</dbReference>
<dbReference type="Proteomes" id="UP000540266">
    <property type="component" value="Plasmid pBS3a"/>
</dbReference>
<keyword evidence="4" id="KW-1185">Reference proteome</keyword>
<dbReference type="KEGG" id="rpha:AMC79_PC00104"/>
<gene>
    <name evidence="2" type="ORF">AMC81_PD00131</name>
    <name evidence="3" type="ORF">HER27_022630</name>
</gene>
<evidence type="ECO:0000313" key="5">
    <source>
        <dbReference type="Proteomes" id="UP000540266"/>
    </source>
</evidence>
<dbReference type="GeneID" id="45960442"/>
<dbReference type="InterPro" id="IPR050228">
    <property type="entry name" value="Carboxylesterase_BioH"/>
</dbReference>
<dbReference type="GO" id="GO:0016787">
    <property type="term" value="F:hydrolase activity"/>
    <property type="evidence" value="ECO:0007669"/>
    <property type="project" value="UniProtKB-KW"/>
</dbReference>
<dbReference type="OrthoDB" id="9804723at2"/>
<reference evidence="2 4" key="1">
    <citation type="submission" date="2015-11" db="EMBL/GenBank/DDBJ databases">
        <title>The limits of bacterial species coexistence and the symbiotic plasmid transference in sympatric Rhizobium populations.</title>
        <authorList>
            <person name="Perez-Carrascal O.M."/>
            <person name="VanInsberghe D."/>
            <person name="Juarez S."/>
            <person name="Polz M.F."/>
            <person name="Vinuesa P."/>
            <person name="Gonzalez V."/>
        </authorList>
    </citation>
    <scope>NUCLEOTIDE SEQUENCE [LARGE SCALE GENOMIC DNA]</scope>
    <source>
        <strain evidence="2 4">N771</strain>
        <plasmid evidence="2 4">pRphaN671d</plasmid>
    </source>
</reference>
<reference evidence="3 5" key="2">
    <citation type="submission" date="2020-11" db="EMBL/GenBank/DDBJ databases">
        <title>Indigenous Rhizobia Nodulating Common beans in Western Kenya.</title>
        <authorList>
            <person name="Wekesa C.S."/>
            <person name="Oelmueller R."/>
            <person name="Furch A.C."/>
        </authorList>
    </citation>
    <scope>NUCLEOTIDE SEQUENCE [LARGE SCALE GENOMIC DNA]</scope>
    <source>
        <strain evidence="5">BS3</strain>
        <strain evidence="3">S3</strain>
        <plasmid evidence="3 5">pBS3a</plasmid>
    </source>
</reference>
<evidence type="ECO:0000313" key="2">
    <source>
        <dbReference type="EMBL" id="ANL87988.1"/>
    </source>
</evidence>
<dbReference type="EMBL" id="CP013572">
    <property type="protein sequence ID" value="ANL87988.1"/>
    <property type="molecule type" value="Genomic_DNA"/>
</dbReference>
<dbReference type="AlphaFoldDB" id="A0A192TM35"/>
<feature type="domain" description="AB hydrolase-1" evidence="1">
    <location>
        <begin position="57"/>
        <end position="168"/>
    </location>
</feature>
<dbReference type="PANTHER" id="PTHR43194">
    <property type="entry name" value="HYDROLASE ALPHA/BETA FOLD FAMILY"/>
    <property type="match status" value="1"/>
</dbReference>
<accession>A0A192TM35</accession>
<dbReference type="PRINTS" id="PR00111">
    <property type="entry name" value="ABHYDROLASE"/>
</dbReference>
<geneLocation type="plasmid" evidence="3 5">
    <name>pBS3a</name>
</geneLocation>
<dbReference type="Proteomes" id="UP000078551">
    <property type="component" value="Plasmid pRphaN671d"/>
</dbReference>
<protein>
    <submittedName>
        <fullName evidence="2 3">Alpha/beta hydrolase</fullName>
    </submittedName>
</protein>
<evidence type="ECO:0000259" key="1">
    <source>
        <dbReference type="Pfam" id="PF00561"/>
    </source>
</evidence>
<dbReference type="SUPFAM" id="SSF53474">
    <property type="entry name" value="alpha/beta-Hydrolases"/>
    <property type="match status" value="1"/>
</dbReference>
<organism evidence="3 5">
    <name type="scientific">Rhizobium phaseoli</name>
    <dbReference type="NCBI Taxonomy" id="396"/>
    <lineage>
        <taxon>Bacteria</taxon>
        <taxon>Pseudomonadati</taxon>
        <taxon>Pseudomonadota</taxon>
        <taxon>Alphaproteobacteria</taxon>
        <taxon>Hyphomicrobiales</taxon>
        <taxon>Rhizobiaceae</taxon>
        <taxon>Rhizobium/Agrobacterium group</taxon>
        <taxon>Rhizobium</taxon>
    </lineage>
</organism>
<name>A0A192TM35_9HYPH</name>
<dbReference type="InterPro" id="IPR000073">
    <property type="entry name" value="AB_hydrolase_1"/>
</dbReference>
<geneLocation type="plasmid" evidence="2 4">
    <name>pRphaN671d</name>
</geneLocation>
<evidence type="ECO:0000313" key="3">
    <source>
        <dbReference type="EMBL" id="QPK11467.1"/>
    </source>
</evidence>
<evidence type="ECO:0000313" key="4">
    <source>
        <dbReference type="Proteomes" id="UP000078551"/>
    </source>
</evidence>
<dbReference type="RefSeq" id="WP_004668623.1">
    <property type="nucleotide sequence ID" value="NZ_CP013530.1"/>
</dbReference>
<dbReference type="EMBL" id="CP064932">
    <property type="protein sequence ID" value="QPK11467.1"/>
    <property type="molecule type" value="Genomic_DNA"/>
</dbReference>
<proteinExistence type="predicted"/>
<keyword evidence="3" id="KW-0614">Plasmid</keyword>
<dbReference type="Pfam" id="PF00561">
    <property type="entry name" value="Abhydrolase_1"/>
    <property type="match status" value="1"/>
</dbReference>
<keyword evidence="3" id="KW-0378">Hydrolase</keyword>
<dbReference type="Gene3D" id="3.40.50.1820">
    <property type="entry name" value="alpha/beta hydrolase"/>
    <property type="match status" value="1"/>
</dbReference>
<dbReference type="PANTHER" id="PTHR43194:SF2">
    <property type="entry name" value="PEROXISOMAL MEMBRANE PROTEIN LPX1"/>
    <property type="match status" value="1"/>
</dbReference>